<evidence type="ECO:0000256" key="5">
    <source>
        <dbReference type="SAM" id="SignalP"/>
    </source>
</evidence>
<comment type="similarity">
    <text evidence="2">Belongs to the bacterial solute-binding protein 1 family.</text>
</comment>
<evidence type="ECO:0000256" key="1">
    <source>
        <dbReference type="ARBA" id="ARBA00004196"/>
    </source>
</evidence>
<evidence type="ECO:0000256" key="3">
    <source>
        <dbReference type="ARBA" id="ARBA00022448"/>
    </source>
</evidence>
<organism evidence="6 7">
    <name type="scientific">Clostridium lentum</name>
    <dbReference type="NCBI Taxonomy" id="2763037"/>
    <lineage>
        <taxon>Bacteria</taxon>
        <taxon>Bacillati</taxon>
        <taxon>Bacillota</taxon>
        <taxon>Clostridia</taxon>
        <taxon>Eubacteriales</taxon>
        <taxon>Clostridiaceae</taxon>
        <taxon>Clostridium</taxon>
    </lineage>
</organism>
<dbReference type="Pfam" id="PF13416">
    <property type="entry name" value="SBP_bac_8"/>
    <property type="match status" value="1"/>
</dbReference>
<dbReference type="Proteomes" id="UP000662088">
    <property type="component" value="Unassembled WGS sequence"/>
</dbReference>
<dbReference type="AlphaFoldDB" id="A0A8I0A9A2"/>
<dbReference type="InterPro" id="IPR006059">
    <property type="entry name" value="SBP"/>
</dbReference>
<dbReference type="SUPFAM" id="SSF53850">
    <property type="entry name" value="Periplasmic binding protein-like II"/>
    <property type="match status" value="1"/>
</dbReference>
<dbReference type="GO" id="GO:0030313">
    <property type="term" value="C:cell envelope"/>
    <property type="evidence" value="ECO:0007669"/>
    <property type="project" value="UniProtKB-SubCell"/>
</dbReference>
<dbReference type="PROSITE" id="PS51257">
    <property type="entry name" value="PROKAR_LIPOPROTEIN"/>
    <property type="match status" value="1"/>
</dbReference>
<evidence type="ECO:0000256" key="4">
    <source>
        <dbReference type="ARBA" id="ARBA00022729"/>
    </source>
</evidence>
<dbReference type="Gene3D" id="3.40.190.10">
    <property type="entry name" value="Periplasmic binding protein-like II"/>
    <property type="match status" value="1"/>
</dbReference>
<dbReference type="PANTHER" id="PTHR43649:SF31">
    <property type="entry name" value="SN-GLYCEROL-3-PHOSPHATE-BINDING PERIPLASMIC PROTEIN UGPB"/>
    <property type="match status" value="1"/>
</dbReference>
<gene>
    <name evidence="6" type="ORF">H8R92_09125</name>
</gene>
<comment type="subcellular location">
    <subcellularLocation>
        <location evidence="1">Cell envelope</location>
    </subcellularLocation>
</comment>
<keyword evidence="3" id="KW-0813">Transport</keyword>
<dbReference type="EMBL" id="JACOOQ010000014">
    <property type="protein sequence ID" value="MBC5640577.1"/>
    <property type="molecule type" value="Genomic_DNA"/>
</dbReference>
<dbReference type="PANTHER" id="PTHR43649">
    <property type="entry name" value="ARABINOSE-BINDING PROTEIN-RELATED"/>
    <property type="match status" value="1"/>
</dbReference>
<protein>
    <submittedName>
        <fullName evidence="6">Extracellular solute-binding protein</fullName>
    </submittedName>
</protein>
<feature type="chain" id="PRO_5034364638" evidence="5">
    <location>
        <begin position="21"/>
        <end position="440"/>
    </location>
</feature>
<name>A0A8I0A9A2_9CLOT</name>
<evidence type="ECO:0000313" key="6">
    <source>
        <dbReference type="EMBL" id="MBC5640577.1"/>
    </source>
</evidence>
<reference evidence="6" key="1">
    <citation type="submission" date="2020-08" db="EMBL/GenBank/DDBJ databases">
        <title>Genome public.</title>
        <authorList>
            <person name="Liu C."/>
            <person name="Sun Q."/>
        </authorList>
    </citation>
    <scope>NUCLEOTIDE SEQUENCE</scope>
    <source>
        <strain evidence="6">NSJ-42</strain>
    </source>
</reference>
<keyword evidence="4 5" id="KW-0732">Signal</keyword>
<accession>A0A8I0A9A2</accession>
<comment type="caution">
    <text evidence="6">The sequence shown here is derived from an EMBL/GenBank/DDBJ whole genome shotgun (WGS) entry which is preliminary data.</text>
</comment>
<sequence length="440" mass="48261">MKKRLLATLLSSTLVMTSLAGCSSKSENGDMVTELTKPITIEMWHYMNGGQAEVLNEIIEDFNATNDKGITVNAISQGSIVDLNKKVISAAQSNSLPAIINVYPDVATGLIEDKKLVNLSSFINDKNVGMADEMDDFVDAFIQETSQWNNGEVYGLPMTKSTEVLYVNKNMLESLGYTLEDLEDLTFEKLAEISNKAVTELGVAGFGFDSSSNAFISSLKMDGLDFVDSKGTINVDNEWVREYMTFFQKQAESGAFRIAGEDKFLSNPFVNQKMLCYQGSSAGYAYLNNDGAFEIAVVEVPVFEGKDKAVMQQGASLFVTNNVSAEAQYAAYEFVKFATNAENTAKFATATGYLPVRKSAVETEIVKNILNDETSLYSQVYNVAQKSLPYAYYTPAINNAQSARTVAQEKYEAFMSGSIKDVEVLVDDIVSQVQTSIGRN</sequence>
<feature type="signal peptide" evidence="5">
    <location>
        <begin position="1"/>
        <end position="20"/>
    </location>
</feature>
<evidence type="ECO:0000313" key="7">
    <source>
        <dbReference type="Proteomes" id="UP000662088"/>
    </source>
</evidence>
<proteinExistence type="inferred from homology"/>
<evidence type="ECO:0000256" key="2">
    <source>
        <dbReference type="ARBA" id="ARBA00008520"/>
    </source>
</evidence>
<keyword evidence="7" id="KW-1185">Reference proteome</keyword>
<dbReference type="InterPro" id="IPR050490">
    <property type="entry name" value="Bact_solute-bd_prot1"/>
</dbReference>
<dbReference type="RefSeq" id="WP_022212362.1">
    <property type="nucleotide sequence ID" value="NZ_JACOOQ010000014.1"/>
</dbReference>